<dbReference type="AlphaFoldDB" id="A0A0B7C2Z1"/>
<name>A0A0B7C2Z1_9EUPU</name>
<organism evidence="1">
    <name type="scientific">Arion vulgaris</name>
    <dbReference type="NCBI Taxonomy" id="1028688"/>
    <lineage>
        <taxon>Eukaryota</taxon>
        <taxon>Metazoa</taxon>
        <taxon>Spiralia</taxon>
        <taxon>Lophotrochozoa</taxon>
        <taxon>Mollusca</taxon>
        <taxon>Gastropoda</taxon>
        <taxon>Heterobranchia</taxon>
        <taxon>Euthyneura</taxon>
        <taxon>Panpulmonata</taxon>
        <taxon>Eupulmonata</taxon>
        <taxon>Stylommatophora</taxon>
        <taxon>Helicina</taxon>
        <taxon>Arionoidea</taxon>
        <taxon>Arionidae</taxon>
        <taxon>Arion</taxon>
    </lineage>
</organism>
<evidence type="ECO:0000313" key="1">
    <source>
        <dbReference type="EMBL" id="CEK98810.1"/>
    </source>
</evidence>
<sequence>MYVYPRFPLLPSDRCALCKIAQRCSRVSDRLKTNNRLFDGKSIPQSMDRITHTRYANWDVR</sequence>
<proteinExistence type="predicted"/>
<accession>A0A0B7C2Z1</accession>
<protein>
    <submittedName>
        <fullName evidence="1">Uncharacterized protein</fullName>
    </submittedName>
</protein>
<reference evidence="1" key="1">
    <citation type="submission" date="2014-12" db="EMBL/GenBank/DDBJ databases">
        <title>Insight into the proteome of Arion vulgaris.</title>
        <authorList>
            <person name="Aradska J."/>
            <person name="Bulat T."/>
            <person name="Smidak R."/>
            <person name="Sarate P."/>
            <person name="Gangsoo J."/>
            <person name="Sialana F."/>
            <person name="Bilban M."/>
            <person name="Lubec G."/>
        </authorList>
    </citation>
    <scope>NUCLEOTIDE SEQUENCE</scope>
    <source>
        <tissue evidence="1">Skin</tissue>
    </source>
</reference>
<feature type="non-terminal residue" evidence="1">
    <location>
        <position position="61"/>
    </location>
</feature>
<gene>
    <name evidence="1" type="primary">ORF219659</name>
</gene>
<dbReference type="EMBL" id="HACG01051939">
    <property type="protein sequence ID" value="CEK98810.1"/>
    <property type="molecule type" value="Transcribed_RNA"/>
</dbReference>